<name>A0AAD9P3V6_RIDPI</name>
<gene>
    <name evidence="2" type="ORF">NP493_158g04024</name>
</gene>
<organism evidence="2 3">
    <name type="scientific">Ridgeia piscesae</name>
    <name type="common">Tubeworm</name>
    <dbReference type="NCBI Taxonomy" id="27915"/>
    <lineage>
        <taxon>Eukaryota</taxon>
        <taxon>Metazoa</taxon>
        <taxon>Spiralia</taxon>
        <taxon>Lophotrochozoa</taxon>
        <taxon>Annelida</taxon>
        <taxon>Polychaeta</taxon>
        <taxon>Sedentaria</taxon>
        <taxon>Canalipalpata</taxon>
        <taxon>Sabellida</taxon>
        <taxon>Siboglinidae</taxon>
        <taxon>Ridgeia</taxon>
    </lineage>
</organism>
<evidence type="ECO:0000313" key="3">
    <source>
        <dbReference type="Proteomes" id="UP001209878"/>
    </source>
</evidence>
<accession>A0AAD9P3V6</accession>
<dbReference type="EMBL" id="JAODUO010000158">
    <property type="protein sequence ID" value="KAK2187663.1"/>
    <property type="molecule type" value="Genomic_DNA"/>
</dbReference>
<evidence type="ECO:0000256" key="1">
    <source>
        <dbReference type="SAM" id="MobiDB-lite"/>
    </source>
</evidence>
<proteinExistence type="predicted"/>
<reference evidence="2" key="1">
    <citation type="journal article" date="2023" name="Mol. Biol. Evol.">
        <title>Third-Generation Sequencing Reveals the Adaptive Role of the Epigenome in Three Deep-Sea Polychaetes.</title>
        <authorList>
            <person name="Perez M."/>
            <person name="Aroh O."/>
            <person name="Sun Y."/>
            <person name="Lan Y."/>
            <person name="Juniper S.K."/>
            <person name="Young C.R."/>
            <person name="Angers B."/>
            <person name="Qian P.Y."/>
        </authorList>
    </citation>
    <scope>NUCLEOTIDE SEQUENCE</scope>
    <source>
        <strain evidence="2">R07B-5</strain>
    </source>
</reference>
<comment type="caution">
    <text evidence="2">The sequence shown here is derived from an EMBL/GenBank/DDBJ whole genome shotgun (WGS) entry which is preliminary data.</text>
</comment>
<evidence type="ECO:0000313" key="2">
    <source>
        <dbReference type="EMBL" id="KAK2187663.1"/>
    </source>
</evidence>
<keyword evidence="3" id="KW-1185">Reference proteome</keyword>
<sequence length="78" mass="8484">MPRCEADSDTSRSDKDGEFDGDCTTTTLLSDQDDRNNSPTLTLQGTALADSGRRCSFDALAVQPRVTSRLLYTAVTHD</sequence>
<feature type="compositionally biased region" description="Basic and acidic residues" evidence="1">
    <location>
        <begin position="1"/>
        <end position="18"/>
    </location>
</feature>
<protein>
    <submittedName>
        <fullName evidence="2">Uncharacterized protein</fullName>
    </submittedName>
</protein>
<dbReference type="Proteomes" id="UP001209878">
    <property type="component" value="Unassembled WGS sequence"/>
</dbReference>
<feature type="region of interest" description="Disordered" evidence="1">
    <location>
        <begin position="1"/>
        <end position="45"/>
    </location>
</feature>
<dbReference type="AlphaFoldDB" id="A0AAD9P3V6"/>